<evidence type="ECO:0000259" key="10">
    <source>
        <dbReference type="PROSITE" id="PS51085"/>
    </source>
</evidence>
<feature type="compositionally biased region" description="Polar residues" evidence="9">
    <location>
        <begin position="25"/>
        <end position="35"/>
    </location>
</feature>
<keyword evidence="2" id="KW-0813">Transport</keyword>
<evidence type="ECO:0000256" key="6">
    <source>
        <dbReference type="ARBA" id="ARBA00023004"/>
    </source>
</evidence>
<keyword evidence="7" id="KW-0411">Iron-sulfur</keyword>
<organism evidence="11 12">
    <name type="scientific">Roseateles chitinivorans</name>
    <dbReference type="NCBI Taxonomy" id="2917965"/>
    <lineage>
        <taxon>Bacteria</taxon>
        <taxon>Pseudomonadati</taxon>
        <taxon>Pseudomonadota</taxon>
        <taxon>Betaproteobacteria</taxon>
        <taxon>Burkholderiales</taxon>
        <taxon>Sphaerotilaceae</taxon>
        <taxon>Roseateles</taxon>
    </lineage>
</organism>
<evidence type="ECO:0000256" key="3">
    <source>
        <dbReference type="ARBA" id="ARBA00022714"/>
    </source>
</evidence>
<keyword evidence="12" id="KW-1185">Reference proteome</keyword>
<dbReference type="InterPro" id="IPR012675">
    <property type="entry name" value="Beta-grasp_dom_sf"/>
</dbReference>
<dbReference type="Pfam" id="PF00111">
    <property type="entry name" value="Fer2"/>
    <property type="match status" value="1"/>
</dbReference>
<sequence length="166" mass="17400">MSHAPDAAGDSGHRPAASPDVSPDASPTESLSGSLSEPLAHPAVAAPADASVAAPDAAARPAVHSVALQPQGWRFDAPEDQTLLLAALDHGLRLPHSCRNGTCRACIARLVSGRIGYRIEWPGLSREEKDEGWILPCVACARSDLVLDQPQAINLFDVPPPPSARR</sequence>
<dbReference type="Proteomes" id="UP000231501">
    <property type="component" value="Unassembled WGS sequence"/>
</dbReference>
<dbReference type="GO" id="GO:0051537">
    <property type="term" value="F:2 iron, 2 sulfur cluster binding"/>
    <property type="evidence" value="ECO:0007669"/>
    <property type="project" value="UniProtKB-KW"/>
</dbReference>
<evidence type="ECO:0000256" key="7">
    <source>
        <dbReference type="ARBA" id="ARBA00023014"/>
    </source>
</evidence>
<comment type="caution">
    <text evidence="11">The sequence shown here is derived from an EMBL/GenBank/DDBJ whole genome shotgun (WGS) entry which is preliminary data.</text>
</comment>
<dbReference type="EMBL" id="PEOG01000056">
    <property type="protein sequence ID" value="PIM51709.1"/>
    <property type="molecule type" value="Genomic_DNA"/>
</dbReference>
<comment type="cofactor">
    <cofactor evidence="8">
        <name>[2Fe-2S] cluster</name>
        <dbReference type="ChEBI" id="CHEBI:190135"/>
    </cofactor>
</comment>
<name>A0A2G9C851_9BURK</name>
<feature type="region of interest" description="Disordered" evidence="9">
    <location>
        <begin position="1"/>
        <end position="39"/>
    </location>
</feature>
<keyword evidence="6" id="KW-0408">Iron</keyword>
<dbReference type="CDD" id="cd00207">
    <property type="entry name" value="fer2"/>
    <property type="match status" value="1"/>
</dbReference>
<feature type="domain" description="2Fe-2S ferredoxin-type" evidence="10">
    <location>
        <begin position="64"/>
        <end position="153"/>
    </location>
</feature>
<evidence type="ECO:0000256" key="2">
    <source>
        <dbReference type="ARBA" id="ARBA00022448"/>
    </source>
</evidence>
<dbReference type="PANTHER" id="PTHR43112">
    <property type="entry name" value="FERREDOXIN"/>
    <property type="match status" value="1"/>
</dbReference>
<dbReference type="SUPFAM" id="SSF54292">
    <property type="entry name" value="2Fe-2S ferredoxin-like"/>
    <property type="match status" value="1"/>
</dbReference>
<dbReference type="PANTHER" id="PTHR43112:SF10">
    <property type="entry name" value="FERREDOXIN C 2, CHLOROPLASTIC"/>
    <property type="match status" value="1"/>
</dbReference>
<keyword evidence="3" id="KW-0001">2Fe-2S</keyword>
<comment type="similarity">
    <text evidence="1">Belongs to the 2Fe2S plant-type ferredoxin family.</text>
</comment>
<accession>A0A2G9C851</accession>
<dbReference type="AlphaFoldDB" id="A0A2G9C851"/>
<evidence type="ECO:0000256" key="4">
    <source>
        <dbReference type="ARBA" id="ARBA00022723"/>
    </source>
</evidence>
<evidence type="ECO:0000256" key="8">
    <source>
        <dbReference type="ARBA" id="ARBA00034078"/>
    </source>
</evidence>
<reference evidence="11 12" key="1">
    <citation type="submission" date="2017-11" db="EMBL/GenBank/DDBJ databases">
        <title>Draft genome sequence of Mitsuaria sp. HWN-4.</title>
        <authorList>
            <person name="Gundlapally S.R."/>
        </authorList>
    </citation>
    <scope>NUCLEOTIDE SEQUENCE [LARGE SCALE GENOMIC DNA]</scope>
    <source>
        <strain evidence="11 12">HWN-4</strain>
    </source>
</reference>
<evidence type="ECO:0000313" key="11">
    <source>
        <dbReference type="EMBL" id="PIM51709.1"/>
    </source>
</evidence>
<dbReference type="Gene3D" id="3.10.20.30">
    <property type="match status" value="1"/>
</dbReference>
<dbReference type="GO" id="GO:0046872">
    <property type="term" value="F:metal ion binding"/>
    <property type="evidence" value="ECO:0007669"/>
    <property type="project" value="UniProtKB-KW"/>
</dbReference>
<gene>
    <name evidence="11" type="ORF">CS062_18515</name>
</gene>
<dbReference type="InterPro" id="IPR001041">
    <property type="entry name" value="2Fe-2S_ferredoxin-type"/>
</dbReference>
<evidence type="ECO:0000256" key="9">
    <source>
        <dbReference type="SAM" id="MobiDB-lite"/>
    </source>
</evidence>
<keyword evidence="5" id="KW-0249">Electron transport</keyword>
<proteinExistence type="inferred from homology"/>
<dbReference type="OrthoDB" id="9806195at2"/>
<evidence type="ECO:0000256" key="1">
    <source>
        <dbReference type="ARBA" id="ARBA00007874"/>
    </source>
</evidence>
<protein>
    <recommendedName>
        <fullName evidence="10">2Fe-2S ferredoxin-type domain-containing protein</fullName>
    </recommendedName>
</protein>
<evidence type="ECO:0000313" key="12">
    <source>
        <dbReference type="Proteomes" id="UP000231501"/>
    </source>
</evidence>
<evidence type="ECO:0000256" key="5">
    <source>
        <dbReference type="ARBA" id="ARBA00022982"/>
    </source>
</evidence>
<dbReference type="PROSITE" id="PS51085">
    <property type="entry name" value="2FE2S_FER_2"/>
    <property type="match status" value="1"/>
</dbReference>
<keyword evidence="4" id="KW-0479">Metal-binding</keyword>
<dbReference type="InterPro" id="IPR036010">
    <property type="entry name" value="2Fe-2S_ferredoxin-like_sf"/>
</dbReference>